<dbReference type="AlphaFoldDB" id="A0A0J9C4I1"/>
<dbReference type="PATRIC" id="fig|742734.4.peg.2116"/>
<keyword evidence="1" id="KW-0472">Membrane</keyword>
<dbReference type="EMBL" id="ADLK01000019">
    <property type="protein sequence ID" value="KMW19958.1"/>
    <property type="molecule type" value="Genomic_DNA"/>
</dbReference>
<dbReference type="Proteomes" id="UP000037392">
    <property type="component" value="Unassembled WGS sequence"/>
</dbReference>
<name>A0A0J9C4I1_9FIRM</name>
<keyword evidence="1" id="KW-1133">Transmembrane helix</keyword>
<feature type="transmembrane region" description="Helical" evidence="1">
    <location>
        <begin position="48"/>
        <end position="77"/>
    </location>
</feature>
<keyword evidence="1" id="KW-0812">Transmembrane</keyword>
<protein>
    <submittedName>
        <fullName evidence="2">Uncharacterized protein</fullName>
    </submittedName>
</protein>
<reference evidence="2 3" key="1">
    <citation type="submission" date="2011-04" db="EMBL/GenBank/DDBJ databases">
        <title>The Genome Sequence of Clostridium citroniae WAL-19142.</title>
        <authorList>
            <consortium name="The Broad Institute Genome Sequencing Platform"/>
            <person name="Earl A."/>
            <person name="Ward D."/>
            <person name="Feldgarden M."/>
            <person name="Gevers D."/>
            <person name="Warren Y.A."/>
            <person name="Tyrrell K.L."/>
            <person name="Citron D.M."/>
            <person name="Goldstein E.J."/>
            <person name="Daigneault M."/>
            <person name="Allen-Vercoe E."/>
            <person name="Young S.K."/>
            <person name="Zeng Q."/>
            <person name="Gargeya S."/>
            <person name="Fitzgerald M."/>
            <person name="Haas B."/>
            <person name="Abouelleil A."/>
            <person name="Alvarado L."/>
            <person name="Arachchi H.M."/>
            <person name="Berlin A."/>
            <person name="Brown A."/>
            <person name="Chapman S.B."/>
            <person name="Chen Z."/>
            <person name="Dunbar C."/>
            <person name="Freedman E."/>
            <person name="Gearin G."/>
            <person name="Gellesch M."/>
            <person name="Goldberg J."/>
            <person name="Griggs A."/>
            <person name="Gujja S."/>
            <person name="Heilman E.R."/>
            <person name="Heiman D."/>
            <person name="Howarth C."/>
            <person name="Larson L."/>
            <person name="Lui A."/>
            <person name="MacDonald P.J."/>
            <person name="Mehta T."/>
            <person name="Montmayeur A."/>
            <person name="Murphy C."/>
            <person name="Neiman D."/>
            <person name="Pearson M."/>
            <person name="Priest M."/>
            <person name="Roberts A."/>
            <person name="Saif S."/>
            <person name="Shea T."/>
            <person name="Shenoy N."/>
            <person name="Sisk P."/>
            <person name="Stolte C."/>
            <person name="Sykes S."/>
            <person name="White J."/>
            <person name="Yandava C."/>
            <person name="Wortman J."/>
            <person name="Nusbaum C."/>
            <person name="Birren B."/>
        </authorList>
    </citation>
    <scope>NUCLEOTIDE SEQUENCE [LARGE SCALE GENOMIC DNA]</scope>
    <source>
        <strain evidence="2 3">WAL-19142</strain>
    </source>
</reference>
<evidence type="ECO:0000256" key="1">
    <source>
        <dbReference type="SAM" id="Phobius"/>
    </source>
</evidence>
<dbReference type="OrthoDB" id="1911650at2"/>
<evidence type="ECO:0000313" key="3">
    <source>
        <dbReference type="Proteomes" id="UP000037392"/>
    </source>
</evidence>
<organism evidence="2 3">
    <name type="scientific">[Clostridium] citroniae WAL-19142</name>
    <dbReference type="NCBI Taxonomy" id="742734"/>
    <lineage>
        <taxon>Bacteria</taxon>
        <taxon>Bacillati</taxon>
        <taxon>Bacillota</taxon>
        <taxon>Clostridia</taxon>
        <taxon>Lachnospirales</taxon>
        <taxon>Lachnospiraceae</taxon>
        <taxon>Enterocloster</taxon>
    </lineage>
</organism>
<sequence>MEAQKIKEYNVSRMSIEKNVISWEGHAVRLPGVVRIWVGDSPRRTFPISMVLILLMIALSGPGIVNKAVMLAVLGIYMGIHLRSGKKTDTQTGGKDHVYLELCSGMVCSFESGSESFAMEFYEVLKHHMEGDAGMAHCEIVFENGGEIINQTKQEEPEKASSVLELNVSGGLNGQIVQELKRLYGSYTKKTDTNSEVLLLINEAASLMEKNDRVGLKSVFEKFITLGLINDCNELGLDSLLQEIRATIY</sequence>
<accession>A0A0J9C4I1</accession>
<comment type="caution">
    <text evidence="2">The sequence shown here is derived from an EMBL/GenBank/DDBJ whole genome shotgun (WGS) entry which is preliminary data.</text>
</comment>
<gene>
    <name evidence="2" type="ORF">HMPREF9470_01973</name>
</gene>
<proteinExistence type="predicted"/>
<dbReference type="RefSeq" id="WP_007860267.1">
    <property type="nucleotide sequence ID" value="NZ_KQ235877.1"/>
</dbReference>
<dbReference type="GeneID" id="93162093"/>
<evidence type="ECO:0000313" key="2">
    <source>
        <dbReference type="EMBL" id="KMW19958.1"/>
    </source>
</evidence>